<organism evidence="1 2">
    <name type="scientific">Rhodocollybia butyracea</name>
    <dbReference type="NCBI Taxonomy" id="206335"/>
    <lineage>
        <taxon>Eukaryota</taxon>
        <taxon>Fungi</taxon>
        <taxon>Dikarya</taxon>
        <taxon>Basidiomycota</taxon>
        <taxon>Agaricomycotina</taxon>
        <taxon>Agaricomycetes</taxon>
        <taxon>Agaricomycetidae</taxon>
        <taxon>Agaricales</taxon>
        <taxon>Marasmiineae</taxon>
        <taxon>Omphalotaceae</taxon>
        <taxon>Rhodocollybia</taxon>
    </lineage>
</organism>
<proteinExistence type="predicted"/>
<reference evidence="1" key="1">
    <citation type="submission" date="2020-11" db="EMBL/GenBank/DDBJ databases">
        <authorList>
            <consortium name="DOE Joint Genome Institute"/>
            <person name="Ahrendt S."/>
            <person name="Riley R."/>
            <person name="Andreopoulos W."/>
            <person name="Labutti K."/>
            <person name="Pangilinan J."/>
            <person name="Ruiz-Duenas F.J."/>
            <person name="Barrasa J.M."/>
            <person name="Sanchez-Garcia M."/>
            <person name="Camarero S."/>
            <person name="Miyauchi S."/>
            <person name="Serrano A."/>
            <person name="Linde D."/>
            <person name="Babiker R."/>
            <person name="Drula E."/>
            <person name="Ayuso-Fernandez I."/>
            <person name="Pacheco R."/>
            <person name="Padilla G."/>
            <person name="Ferreira P."/>
            <person name="Barriuso J."/>
            <person name="Kellner H."/>
            <person name="Castanera R."/>
            <person name="Alfaro M."/>
            <person name="Ramirez L."/>
            <person name="Pisabarro A.G."/>
            <person name="Kuo A."/>
            <person name="Tritt A."/>
            <person name="Lipzen A."/>
            <person name="He G."/>
            <person name="Yan M."/>
            <person name="Ng V."/>
            <person name="Cullen D."/>
            <person name="Martin F."/>
            <person name="Rosso M.-N."/>
            <person name="Henrissat B."/>
            <person name="Hibbett D."/>
            <person name="Martinez A.T."/>
            <person name="Grigoriev I.V."/>
        </authorList>
    </citation>
    <scope>NUCLEOTIDE SEQUENCE</scope>
    <source>
        <strain evidence="1">AH 40177</strain>
    </source>
</reference>
<evidence type="ECO:0000313" key="1">
    <source>
        <dbReference type="EMBL" id="KAF9075407.1"/>
    </source>
</evidence>
<dbReference type="Proteomes" id="UP000772434">
    <property type="component" value="Unassembled WGS sequence"/>
</dbReference>
<gene>
    <name evidence="1" type="ORF">BDP27DRAFT_1398806</name>
</gene>
<evidence type="ECO:0008006" key="3">
    <source>
        <dbReference type="Google" id="ProtNLM"/>
    </source>
</evidence>
<dbReference type="EMBL" id="JADNRY010000009">
    <property type="protein sequence ID" value="KAF9075407.1"/>
    <property type="molecule type" value="Genomic_DNA"/>
</dbReference>
<dbReference type="AlphaFoldDB" id="A0A9P5UDQ6"/>
<keyword evidence="2" id="KW-1185">Reference proteome</keyword>
<comment type="caution">
    <text evidence="1">The sequence shown here is derived from an EMBL/GenBank/DDBJ whole genome shotgun (WGS) entry which is preliminary data.</text>
</comment>
<dbReference type="OrthoDB" id="2904022at2759"/>
<protein>
    <recommendedName>
        <fullName evidence="3">F-box domain-containing protein</fullName>
    </recommendedName>
</protein>
<name>A0A9P5UDQ6_9AGAR</name>
<accession>A0A9P5UDQ6</accession>
<sequence>MNAHSISILPDELLLEVFKECVASTAEDYLRTKDSSTGEVYTKALVISSVDRRWRSISIHAPVLWARIFIAFSTCLQFSVPSSTVHSSVEAIVTLYLERSRGHPLDVCLWSPLPSATDYFDAPTLPEDEDKPLPPVALLLLQESHRWRAALLELPFWNVNEPLTFPSLEELDARCTFGIESPHHLPLIRAPHLRKLKTKLLQDQNTEGFYTTLNLECGSLDKITLDCVTPEVAAQFLRRASAVCRASVNTLFESLDSTDVVSPVKALSITTVTDTGYGEDDPGCFLSYLTLPDLEELEFIVDESSEGSPQFPVDELMSLLRNRSESCSTKLTRLHMKRHCISETDILGVLELLPGLTEFVFEEPKSGDNVSPTEKFIKRLTGQSPTTLLPNISRVELILQSLSPSLVDTLLDFLESRRPQSRNGSIQNVTSLAVLEQAKITIRQTLTLQQGSPFLERIQELRVGGLALDIERLGSLPSITRTEYNNDGCRSM</sequence>
<evidence type="ECO:0000313" key="2">
    <source>
        <dbReference type="Proteomes" id="UP000772434"/>
    </source>
</evidence>